<proteinExistence type="predicted"/>
<name>A0ABR3VPN9_9PEZI</name>
<comment type="caution">
    <text evidence="2">The sequence shown here is derived from an EMBL/GenBank/DDBJ whole genome shotgun (WGS) entry which is preliminary data.</text>
</comment>
<evidence type="ECO:0000256" key="1">
    <source>
        <dbReference type="SAM" id="MobiDB-lite"/>
    </source>
</evidence>
<sequence>MKSRLGRPVIGKHETWGSRHHDGWGPPAGAGYKVVESSDVCSPPNRESPNCSDPGWAFGMVLVEAVCSGVYWSRLGKGDEVWAHGAEGARPRLAAQTPPSLDEALSHRRSARHELLAKGEGTHAFPVMRRQAWIRSARAVSCALIVSHAIYSRCPGLLLQSLLLLFPPVFTHSNF</sequence>
<accession>A0ABR3VPN9</accession>
<protein>
    <submittedName>
        <fullName evidence="2">Uncharacterized protein</fullName>
    </submittedName>
</protein>
<dbReference type="EMBL" id="JAZHXJ010001784">
    <property type="protein sequence ID" value="KAL1843878.1"/>
    <property type="molecule type" value="Genomic_DNA"/>
</dbReference>
<feature type="compositionally biased region" description="Basic and acidic residues" evidence="1">
    <location>
        <begin position="11"/>
        <end position="23"/>
    </location>
</feature>
<gene>
    <name evidence="2" type="ORF">VTK73DRAFT_2708</name>
</gene>
<organism evidence="2 3">
    <name type="scientific">Phialemonium thermophilum</name>
    <dbReference type="NCBI Taxonomy" id="223376"/>
    <lineage>
        <taxon>Eukaryota</taxon>
        <taxon>Fungi</taxon>
        <taxon>Dikarya</taxon>
        <taxon>Ascomycota</taxon>
        <taxon>Pezizomycotina</taxon>
        <taxon>Sordariomycetes</taxon>
        <taxon>Sordariomycetidae</taxon>
        <taxon>Cephalothecales</taxon>
        <taxon>Cephalothecaceae</taxon>
        <taxon>Phialemonium</taxon>
    </lineage>
</organism>
<keyword evidence="3" id="KW-1185">Reference proteome</keyword>
<dbReference type="Proteomes" id="UP001586593">
    <property type="component" value="Unassembled WGS sequence"/>
</dbReference>
<reference evidence="2 3" key="1">
    <citation type="journal article" date="2024" name="Commun. Biol.">
        <title>Comparative genomic analysis of thermophilic fungi reveals convergent evolutionary adaptations and gene losses.</title>
        <authorList>
            <person name="Steindorff A.S."/>
            <person name="Aguilar-Pontes M.V."/>
            <person name="Robinson A.J."/>
            <person name="Andreopoulos B."/>
            <person name="LaButti K."/>
            <person name="Kuo A."/>
            <person name="Mondo S."/>
            <person name="Riley R."/>
            <person name="Otillar R."/>
            <person name="Haridas S."/>
            <person name="Lipzen A."/>
            <person name="Grimwood J."/>
            <person name="Schmutz J."/>
            <person name="Clum A."/>
            <person name="Reid I.D."/>
            <person name="Moisan M.C."/>
            <person name="Butler G."/>
            <person name="Nguyen T.T.M."/>
            <person name="Dewar K."/>
            <person name="Conant G."/>
            <person name="Drula E."/>
            <person name="Henrissat B."/>
            <person name="Hansel C."/>
            <person name="Singer S."/>
            <person name="Hutchinson M.I."/>
            <person name="de Vries R.P."/>
            <person name="Natvig D.O."/>
            <person name="Powell A.J."/>
            <person name="Tsang A."/>
            <person name="Grigoriev I.V."/>
        </authorList>
    </citation>
    <scope>NUCLEOTIDE SEQUENCE [LARGE SCALE GENOMIC DNA]</scope>
    <source>
        <strain evidence="2 3">ATCC 24622</strain>
    </source>
</reference>
<feature type="region of interest" description="Disordered" evidence="1">
    <location>
        <begin position="1"/>
        <end position="24"/>
    </location>
</feature>
<evidence type="ECO:0000313" key="2">
    <source>
        <dbReference type="EMBL" id="KAL1843878.1"/>
    </source>
</evidence>
<evidence type="ECO:0000313" key="3">
    <source>
        <dbReference type="Proteomes" id="UP001586593"/>
    </source>
</evidence>